<dbReference type="PANTHER" id="PTHR30349">
    <property type="entry name" value="PHAGE INTEGRASE-RELATED"/>
    <property type="match status" value="1"/>
</dbReference>
<proteinExistence type="inferred from homology"/>
<protein>
    <submittedName>
        <fullName evidence="6">Tyrosine-type recombinase/integrase</fullName>
    </submittedName>
</protein>
<dbReference type="PROSITE" id="PS51898">
    <property type="entry name" value="TYR_RECOMBINASE"/>
    <property type="match status" value="1"/>
</dbReference>
<dbReference type="Gene3D" id="4.10.320.10">
    <property type="entry name" value="E3-binding domain"/>
    <property type="match status" value="1"/>
</dbReference>
<evidence type="ECO:0000313" key="7">
    <source>
        <dbReference type="Proteomes" id="UP000562124"/>
    </source>
</evidence>
<name>A0A7Y0LY49_CELFI</name>
<evidence type="ECO:0000256" key="3">
    <source>
        <dbReference type="ARBA" id="ARBA00023172"/>
    </source>
</evidence>
<feature type="region of interest" description="Disordered" evidence="4">
    <location>
        <begin position="327"/>
        <end position="397"/>
    </location>
</feature>
<evidence type="ECO:0000256" key="2">
    <source>
        <dbReference type="ARBA" id="ARBA00023125"/>
    </source>
</evidence>
<dbReference type="Pfam" id="PF23359">
    <property type="entry name" value="Lsr2_DNA-bd"/>
    <property type="match status" value="1"/>
</dbReference>
<dbReference type="GO" id="GO:0006310">
    <property type="term" value="P:DNA recombination"/>
    <property type="evidence" value="ECO:0007669"/>
    <property type="project" value="UniProtKB-KW"/>
</dbReference>
<dbReference type="InterPro" id="IPR002104">
    <property type="entry name" value="Integrase_catalytic"/>
</dbReference>
<keyword evidence="3" id="KW-0233">DNA recombination</keyword>
<dbReference type="AlphaFoldDB" id="A0A7Y0LY49"/>
<dbReference type="Proteomes" id="UP000562124">
    <property type="component" value="Unassembled WGS sequence"/>
</dbReference>
<feature type="compositionally biased region" description="Basic and acidic residues" evidence="4">
    <location>
        <begin position="327"/>
        <end position="339"/>
    </location>
</feature>
<evidence type="ECO:0000313" key="6">
    <source>
        <dbReference type="EMBL" id="NMR20061.1"/>
    </source>
</evidence>
<dbReference type="InterPro" id="IPR036625">
    <property type="entry name" value="E3-bd_dom_sf"/>
</dbReference>
<sequence>MMADSTRALYSRLLEVWIDAPLPLALAGGRERTVQPGAQTLGSVTPADVREWDGAVLAESVRRATERWERAQAHPRRVNAAIRRWAAEIGTPLAATGRIPVAVREAWEAATEGVADADGRRGRNAGRTEAAQAYRLLHTGMAQAVADGLIQTNPCTVKKASQRDSRDRTERRVATSEEIWALAHAMPERYRVAVIVAFCSGLRAGELFALQRRHVDLTAGTIRVEHSLSRAGASVHRFSSTKTVAGRRTVALPAVAVTALTEHMARFTGSSKNALVFGTVNGTPLSPGSRSVMFARARHAIGRDDLTWHDQRHSAMTVVAATGAKLPRADGARRAREPQGDSALPARRRRGQRRIADRLNEALGQSTTADQASGREEKGTDVNVASHLSGDGDHEPGIANAVVVHVLHHHRPT</sequence>
<comment type="similarity">
    <text evidence="1">Belongs to the 'phage' integrase family.</text>
</comment>
<dbReference type="Pfam" id="PF00589">
    <property type="entry name" value="Phage_integrase"/>
    <property type="match status" value="1"/>
</dbReference>
<evidence type="ECO:0000256" key="4">
    <source>
        <dbReference type="SAM" id="MobiDB-lite"/>
    </source>
</evidence>
<gene>
    <name evidence="6" type="ORF">HIR71_07475</name>
</gene>
<dbReference type="InterPro" id="IPR050090">
    <property type="entry name" value="Tyrosine_recombinase_XerCD"/>
</dbReference>
<dbReference type="SUPFAM" id="SSF56349">
    <property type="entry name" value="DNA breaking-rejoining enzymes"/>
    <property type="match status" value="1"/>
</dbReference>
<dbReference type="EMBL" id="JABCJJ010000008">
    <property type="protein sequence ID" value="NMR20061.1"/>
    <property type="molecule type" value="Genomic_DNA"/>
</dbReference>
<keyword evidence="7" id="KW-1185">Reference proteome</keyword>
<comment type="caution">
    <text evidence="6">The sequence shown here is derived from an EMBL/GenBank/DDBJ whole genome shotgun (WGS) entry which is preliminary data.</text>
</comment>
<keyword evidence="2" id="KW-0238">DNA-binding</keyword>
<dbReference type="InterPro" id="IPR010998">
    <property type="entry name" value="Integrase_recombinase_N"/>
</dbReference>
<dbReference type="InterPro" id="IPR055370">
    <property type="entry name" value="Lsr2_DNA-bd"/>
</dbReference>
<organism evidence="6 7">
    <name type="scientific">Cellulomonas fimi</name>
    <dbReference type="NCBI Taxonomy" id="1708"/>
    <lineage>
        <taxon>Bacteria</taxon>
        <taxon>Bacillati</taxon>
        <taxon>Actinomycetota</taxon>
        <taxon>Actinomycetes</taxon>
        <taxon>Micrococcales</taxon>
        <taxon>Cellulomonadaceae</taxon>
        <taxon>Cellulomonas</taxon>
    </lineage>
</organism>
<dbReference type="GO" id="GO:0016746">
    <property type="term" value="F:acyltransferase activity"/>
    <property type="evidence" value="ECO:0007669"/>
    <property type="project" value="InterPro"/>
</dbReference>
<dbReference type="GO" id="GO:0003677">
    <property type="term" value="F:DNA binding"/>
    <property type="evidence" value="ECO:0007669"/>
    <property type="project" value="UniProtKB-KW"/>
</dbReference>
<dbReference type="Gene3D" id="1.10.150.130">
    <property type="match status" value="1"/>
</dbReference>
<dbReference type="InterPro" id="IPR011010">
    <property type="entry name" value="DNA_brk_join_enz"/>
</dbReference>
<accession>A0A7Y0LY49</accession>
<dbReference type="InterPro" id="IPR013762">
    <property type="entry name" value="Integrase-like_cat_sf"/>
</dbReference>
<feature type="domain" description="Tyr recombinase" evidence="5">
    <location>
        <begin position="169"/>
        <end position="364"/>
    </location>
</feature>
<dbReference type="GO" id="GO:0015074">
    <property type="term" value="P:DNA integration"/>
    <property type="evidence" value="ECO:0007669"/>
    <property type="project" value="InterPro"/>
</dbReference>
<dbReference type="CDD" id="cd01189">
    <property type="entry name" value="INT_ICEBs1_C_like"/>
    <property type="match status" value="1"/>
</dbReference>
<evidence type="ECO:0000259" key="5">
    <source>
        <dbReference type="PROSITE" id="PS51898"/>
    </source>
</evidence>
<dbReference type="Gene3D" id="1.10.443.10">
    <property type="entry name" value="Intergrase catalytic core"/>
    <property type="match status" value="1"/>
</dbReference>
<reference evidence="6 7" key="1">
    <citation type="submission" date="2020-04" db="EMBL/GenBank/DDBJ databases">
        <title>Sequencing and Assembly of C. fimi.</title>
        <authorList>
            <person name="Ramsey A.R."/>
        </authorList>
    </citation>
    <scope>NUCLEOTIDE SEQUENCE [LARGE SCALE GENOMIC DNA]</scope>
    <source>
        <strain evidence="6 7">SB</strain>
    </source>
</reference>
<dbReference type="PANTHER" id="PTHR30349:SF64">
    <property type="entry name" value="PROPHAGE INTEGRASE INTD-RELATED"/>
    <property type="match status" value="1"/>
</dbReference>
<evidence type="ECO:0000256" key="1">
    <source>
        <dbReference type="ARBA" id="ARBA00008857"/>
    </source>
</evidence>